<protein>
    <recommendedName>
        <fullName evidence="2">histidine kinase</fullName>
        <ecNumber evidence="2">2.7.13.3</ecNumber>
    </recommendedName>
</protein>
<keyword evidence="4" id="KW-1133">Transmembrane helix</keyword>
<feature type="transmembrane region" description="Helical" evidence="4">
    <location>
        <begin position="130"/>
        <end position="152"/>
    </location>
</feature>
<evidence type="ECO:0000259" key="5">
    <source>
        <dbReference type="PROSITE" id="PS50109"/>
    </source>
</evidence>
<feature type="transmembrane region" description="Helical" evidence="4">
    <location>
        <begin position="164"/>
        <end position="182"/>
    </location>
</feature>
<dbReference type="InterPro" id="IPR036097">
    <property type="entry name" value="HisK_dim/P_sf"/>
</dbReference>
<dbReference type="SUPFAM" id="SSF47384">
    <property type="entry name" value="Homodimeric domain of signal transducing histidine kinase"/>
    <property type="match status" value="1"/>
</dbReference>
<dbReference type="PRINTS" id="PR00344">
    <property type="entry name" value="BCTRLSENSOR"/>
</dbReference>
<evidence type="ECO:0000256" key="2">
    <source>
        <dbReference type="ARBA" id="ARBA00012438"/>
    </source>
</evidence>
<dbReference type="InterPro" id="IPR004358">
    <property type="entry name" value="Sig_transdc_His_kin-like_C"/>
</dbReference>
<name>W0F1D8_9BACT</name>
<keyword evidence="3" id="KW-0597">Phosphoprotein</keyword>
<feature type="domain" description="Histidine kinase" evidence="5">
    <location>
        <begin position="213"/>
        <end position="428"/>
    </location>
</feature>
<feature type="transmembrane region" description="Helical" evidence="4">
    <location>
        <begin position="35"/>
        <end position="53"/>
    </location>
</feature>
<proteinExistence type="predicted"/>
<keyword evidence="6" id="KW-0418">Kinase</keyword>
<dbReference type="KEGG" id="nso:NIASO_19870"/>
<dbReference type="EC" id="2.7.13.3" evidence="2"/>
<dbReference type="Pfam" id="PF02518">
    <property type="entry name" value="HATPase_c"/>
    <property type="match status" value="1"/>
</dbReference>
<accession>W0F1D8</accession>
<keyword evidence="4" id="KW-0812">Transmembrane</keyword>
<evidence type="ECO:0000256" key="1">
    <source>
        <dbReference type="ARBA" id="ARBA00000085"/>
    </source>
</evidence>
<feature type="transmembrane region" description="Helical" evidence="4">
    <location>
        <begin position="59"/>
        <end position="78"/>
    </location>
</feature>
<dbReference type="PANTHER" id="PTHR43547:SF2">
    <property type="entry name" value="HYBRID SIGNAL TRANSDUCTION HISTIDINE KINASE C"/>
    <property type="match status" value="1"/>
</dbReference>
<reference evidence="6 7" key="1">
    <citation type="submission" date="2013-12" db="EMBL/GenBank/DDBJ databases">
        <authorList>
            <consortium name="DOE Joint Genome Institute"/>
            <person name="Eisen J."/>
            <person name="Huntemann M."/>
            <person name="Han J."/>
            <person name="Chen A."/>
            <person name="Kyrpides N."/>
            <person name="Mavromatis K."/>
            <person name="Markowitz V."/>
            <person name="Palaniappan K."/>
            <person name="Ivanova N."/>
            <person name="Schaumberg A."/>
            <person name="Pati A."/>
            <person name="Liolios K."/>
            <person name="Nordberg H.P."/>
            <person name="Cantor M.N."/>
            <person name="Hua S.X."/>
            <person name="Woyke T."/>
        </authorList>
    </citation>
    <scope>NUCLEOTIDE SEQUENCE [LARGE SCALE GENOMIC DNA]</scope>
    <source>
        <strain evidence="7">DSM 19437</strain>
    </source>
</reference>
<dbReference type="AlphaFoldDB" id="W0F1D8"/>
<dbReference type="STRING" id="929713.NIASO_19870"/>
<dbReference type="HOGENOM" id="CLU_047118_0_0_10"/>
<organism evidence="6 7">
    <name type="scientific">Niabella soli DSM 19437</name>
    <dbReference type="NCBI Taxonomy" id="929713"/>
    <lineage>
        <taxon>Bacteria</taxon>
        <taxon>Pseudomonadati</taxon>
        <taxon>Bacteroidota</taxon>
        <taxon>Chitinophagia</taxon>
        <taxon>Chitinophagales</taxon>
        <taxon>Chitinophagaceae</taxon>
        <taxon>Niabella</taxon>
    </lineage>
</organism>
<evidence type="ECO:0000256" key="3">
    <source>
        <dbReference type="ARBA" id="ARBA00022553"/>
    </source>
</evidence>
<evidence type="ECO:0000313" key="7">
    <source>
        <dbReference type="Proteomes" id="UP000003586"/>
    </source>
</evidence>
<dbReference type="Gene3D" id="1.10.287.130">
    <property type="match status" value="1"/>
</dbReference>
<comment type="catalytic activity">
    <reaction evidence="1">
        <text>ATP + protein L-histidine = ADP + protein N-phospho-L-histidine.</text>
        <dbReference type="EC" id="2.7.13.3"/>
    </reaction>
</comment>
<dbReference type="OrthoDB" id="9810447at2"/>
<dbReference type="SMART" id="SM00388">
    <property type="entry name" value="HisKA"/>
    <property type="match status" value="1"/>
</dbReference>
<dbReference type="PANTHER" id="PTHR43547">
    <property type="entry name" value="TWO-COMPONENT HISTIDINE KINASE"/>
    <property type="match status" value="1"/>
</dbReference>
<dbReference type="Gene3D" id="3.30.565.10">
    <property type="entry name" value="Histidine kinase-like ATPase, C-terminal domain"/>
    <property type="match status" value="1"/>
</dbReference>
<dbReference type="Proteomes" id="UP000003586">
    <property type="component" value="Chromosome"/>
</dbReference>
<keyword evidence="4" id="KW-0472">Membrane</keyword>
<dbReference type="SMART" id="SM00387">
    <property type="entry name" value="HATPase_c"/>
    <property type="match status" value="1"/>
</dbReference>
<dbReference type="InterPro" id="IPR003661">
    <property type="entry name" value="HisK_dim/P_dom"/>
</dbReference>
<evidence type="ECO:0000256" key="4">
    <source>
        <dbReference type="SAM" id="Phobius"/>
    </source>
</evidence>
<evidence type="ECO:0000313" key="6">
    <source>
        <dbReference type="EMBL" id="AHF16822.1"/>
    </source>
</evidence>
<dbReference type="InterPro" id="IPR036890">
    <property type="entry name" value="HATPase_C_sf"/>
</dbReference>
<feature type="transmembrane region" description="Helical" evidence="4">
    <location>
        <begin position="90"/>
        <end position="110"/>
    </location>
</feature>
<gene>
    <name evidence="6" type="ORF">NIASO_19870</name>
</gene>
<dbReference type="InterPro" id="IPR005467">
    <property type="entry name" value="His_kinase_dom"/>
</dbReference>
<keyword evidence="7" id="KW-1185">Reference proteome</keyword>
<dbReference type="InterPro" id="IPR003594">
    <property type="entry name" value="HATPase_dom"/>
</dbReference>
<sequence>MYMKISQLFRRYWVGIVNMGIEPDLPLLESRRVQLMNMLAAIALPLVCFYPFLNWMQGRYFLAGINIINLLSMLMVLVFHKKHRYMAARYSRIGCCLFVYTISGCYFHTGAEYYLLNTLVLTIIIFDNKWVIAILSSLIITATVLSLTFPSPLQIGSPMGTGRVWSNIALSMLFTVLALYFFKSIQQDYQQAIEKQKQTLFHMNQDKEKLFSIIAHDIRSPLASLEVLMDQFQDGMLNEAELNEASSVIRSRVAGLNKTMDNLLRWSTIGMKGIKTHAEHFLILPVVEEVIQLFKAVAAQKRIHIEVQGDEELAVYADLDQVSVILRNLVSNALKFSYEDGRIVITADKIENQVWLRVADEGVGMDEQRAKALFAGLQQPGFGTHGERGTGLGLLLCKEFAQRNKGAIHAESEEGVGTTFTLTLQKGRMVSEKVPIN</sequence>
<dbReference type="CDD" id="cd00082">
    <property type="entry name" value="HisKA"/>
    <property type="match status" value="1"/>
</dbReference>
<dbReference type="SUPFAM" id="SSF55874">
    <property type="entry name" value="ATPase domain of HSP90 chaperone/DNA topoisomerase II/histidine kinase"/>
    <property type="match status" value="1"/>
</dbReference>
<dbReference type="PROSITE" id="PS50109">
    <property type="entry name" value="HIS_KIN"/>
    <property type="match status" value="1"/>
</dbReference>
<keyword evidence="6" id="KW-0808">Transferase</keyword>
<dbReference type="GO" id="GO:0000155">
    <property type="term" value="F:phosphorelay sensor kinase activity"/>
    <property type="evidence" value="ECO:0007669"/>
    <property type="project" value="InterPro"/>
</dbReference>
<dbReference type="EMBL" id="CP007035">
    <property type="protein sequence ID" value="AHF16822.1"/>
    <property type="molecule type" value="Genomic_DNA"/>
</dbReference>
<dbReference type="eggNOG" id="COG2205">
    <property type="taxonomic scope" value="Bacteria"/>
</dbReference>